<evidence type="ECO:0000313" key="2">
    <source>
        <dbReference type="EMBL" id="SNX33001.1"/>
    </source>
</evidence>
<feature type="chain" id="PRO_5020485180" evidence="1">
    <location>
        <begin position="23"/>
        <end position="142"/>
    </location>
</feature>
<accession>A0A4Q8K196</accession>
<feature type="signal peptide" evidence="1">
    <location>
        <begin position="1"/>
        <end position="22"/>
    </location>
</feature>
<dbReference type="EMBL" id="HAHM01000031">
    <property type="protein sequence ID" value="SNX33001.1"/>
    <property type="molecule type" value="Transcribed_RNA"/>
</dbReference>
<name>A0A4Q8K196_9ARAC</name>
<reference evidence="2" key="2">
    <citation type="submission" date="2019-05" db="EMBL/GenBank/DDBJ databases">
        <title>Unravelling the molecular evolution of spider venoms.</title>
        <authorList>
            <person name="Pineda S."/>
        </authorList>
    </citation>
    <scope>NUCLEOTIDE SEQUENCE</scope>
</reference>
<keyword evidence="1" id="KW-0732">Signal</keyword>
<proteinExistence type="predicted"/>
<organism evidence="2">
    <name type="scientific">Liphistius thaleban</name>
    <dbReference type="NCBI Taxonomy" id="1905330"/>
    <lineage>
        <taxon>Eukaryota</taxon>
        <taxon>Metazoa</taxon>
        <taxon>Ecdysozoa</taxon>
        <taxon>Arthropoda</taxon>
        <taxon>Chelicerata</taxon>
        <taxon>Arachnida</taxon>
        <taxon>Araneae</taxon>
        <taxon>Mesothelae</taxon>
        <taxon>Liphistiidae</taxon>
        <taxon>Liphistius</taxon>
    </lineage>
</organism>
<dbReference type="AlphaFoldDB" id="A0A4Q8K196"/>
<reference evidence="2" key="1">
    <citation type="submission" date="2017-05" db="EMBL/GenBank/DDBJ databases">
        <authorList>
            <person name="QRISCLOUD D."/>
        </authorList>
    </citation>
    <scope>NUCLEOTIDE SEQUENCE</scope>
</reference>
<evidence type="ECO:0000256" key="1">
    <source>
        <dbReference type="SAM" id="SignalP"/>
    </source>
</evidence>
<sequence length="142" mass="16253">MVSPQNVLIFIVFASLCRFLEAQSIDDIPDDAKQKLVDFCEKRNGGVGNALVNCFNNFPKTVQDATNECIRENLRSGAQLEDALNEVCENPRQPRMLLQMVRCLENKFRSNRKYRNVIRQNVLKLRQGNNCVMNALETFGIN</sequence>
<protein>
    <submittedName>
        <fullName evidence="2">U31-Liphistoxin-Lth1a_1</fullName>
    </submittedName>
</protein>